<dbReference type="GO" id="GO:0000307">
    <property type="term" value="C:cyclin-dependent protein kinase holoenzyme complex"/>
    <property type="evidence" value="ECO:0007669"/>
    <property type="project" value="TreeGrafter"/>
</dbReference>
<feature type="region of interest" description="Disordered" evidence="1">
    <location>
        <begin position="69"/>
        <end position="125"/>
    </location>
</feature>
<dbReference type="Gene3D" id="1.10.472.10">
    <property type="entry name" value="Cyclin-like"/>
    <property type="match status" value="1"/>
</dbReference>
<organism evidence="2 3">
    <name type="scientific">Venturia effusa</name>
    <dbReference type="NCBI Taxonomy" id="50376"/>
    <lineage>
        <taxon>Eukaryota</taxon>
        <taxon>Fungi</taxon>
        <taxon>Dikarya</taxon>
        <taxon>Ascomycota</taxon>
        <taxon>Pezizomycotina</taxon>
        <taxon>Dothideomycetes</taxon>
        <taxon>Pleosporomycetidae</taxon>
        <taxon>Venturiales</taxon>
        <taxon>Venturiaceae</taxon>
        <taxon>Venturia</taxon>
    </lineage>
</organism>
<dbReference type="PANTHER" id="PTHR15615:SF32">
    <property type="entry name" value="PROTEIN KINASE COMPLEX COMPONENT, PUTATIVE (AFU_ORTHOLOGUE AFUA_2G07660)-RELATED"/>
    <property type="match status" value="1"/>
</dbReference>
<keyword evidence="3" id="KW-1185">Reference proteome</keyword>
<evidence type="ECO:0008006" key="4">
    <source>
        <dbReference type="Google" id="ProtNLM"/>
    </source>
</evidence>
<dbReference type="GO" id="GO:0016538">
    <property type="term" value="F:cyclin-dependent protein serine/threonine kinase regulator activity"/>
    <property type="evidence" value="ECO:0007669"/>
    <property type="project" value="TreeGrafter"/>
</dbReference>
<dbReference type="InterPro" id="IPR013922">
    <property type="entry name" value="Cyclin_PHO80-like"/>
</dbReference>
<evidence type="ECO:0000313" key="3">
    <source>
        <dbReference type="Proteomes" id="UP000316270"/>
    </source>
</evidence>
<feature type="region of interest" description="Disordered" evidence="1">
    <location>
        <begin position="1"/>
        <end position="44"/>
    </location>
</feature>
<gene>
    <name evidence="2" type="ORF">FKW77_000171</name>
</gene>
<dbReference type="GO" id="GO:0005634">
    <property type="term" value="C:nucleus"/>
    <property type="evidence" value="ECO:0007669"/>
    <property type="project" value="TreeGrafter"/>
</dbReference>
<dbReference type="OrthoDB" id="5304883at2759"/>
<evidence type="ECO:0000256" key="1">
    <source>
        <dbReference type="SAM" id="MobiDB-lite"/>
    </source>
</evidence>
<dbReference type="PANTHER" id="PTHR15615">
    <property type="match status" value="1"/>
</dbReference>
<dbReference type="GO" id="GO:0019901">
    <property type="term" value="F:protein kinase binding"/>
    <property type="evidence" value="ECO:0007669"/>
    <property type="project" value="InterPro"/>
</dbReference>
<protein>
    <recommendedName>
        <fullName evidence="4">Cyclin-domain-containing protein</fullName>
    </recommendedName>
</protein>
<dbReference type="CDD" id="cd20558">
    <property type="entry name" value="CYCLIN_ScPCL7-like"/>
    <property type="match status" value="1"/>
</dbReference>
<proteinExistence type="predicted"/>
<dbReference type="AlphaFoldDB" id="A0A517L0M8"/>
<dbReference type="STRING" id="50376.A0A517L0M8"/>
<accession>A0A517L0M8</accession>
<dbReference type="Proteomes" id="UP000316270">
    <property type="component" value="Chromosome 3"/>
</dbReference>
<dbReference type="EMBL" id="CP042187">
    <property type="protein sequence ID" value="QDS69190.1"/>
    <property type="molecule type" value="Genomic_DNA"/>
</dbReference>
<dbReference type="Pfam" id="PF08613">
    <property type="entry name" value="Cyclin"/>
    <property type="match status" value="1"/>
</dbReference>
<evidence type="ECO:0000313" key="2">
    <source>
        <dbReference type="EMBL" id="QDS69190.1"/>
    </source>
</evidence>
<reference evidence="2 3" key="1">
    <citation type="submission" date="2019-07" db="EMBL/GenBank/DDBJ databases">
        <title>Finished genome of Venturia effusa.</title>
        <authorList>
            <person name="Young C.A."/>
            <person name="Cox M.P."/>
            <person name="Ganley A.R.D."/>
            <person name="David W.J."/>
        </authorList>
    </citation>
    <scope>NUCLEOTIDE SEQUENCE [LARGE SCALE GENOMIC DNA]</scope>
    <source>
        <strain evidence="3">albino</strain>
    </source>
</reference>
<sequence>MTMTPENTPPSPPNPSEDAGLIPTIESPTDTTAIPSPPVDPSWDARKIQPETAMKMLCRVVQALADANGEVPPTPPVSRPNNPHRFALANAGRGPLSKEDFKRHHRRTSSRPATPVPSDDLKAPNFKNVDVGSPEACMDEPATADIGVDATARQAQQEAIARKFFSKTVPPVSLMEYVERLHRYCPMSTAVYLAAGTYIHKLGIEDKTVPVTSRTIHRLVLASLRIAMKALEDLRYPQARFAGVGGVRESELRLLEIALCYLTDFDLQVSNESLYHKTLALQQAAFQASLVTSKLSQSEMKLQMPLRMQMAV</sequence>
<name>A0A517L0M8_9PEZI</name>